<evidence type="ECO:0000256" key="1">
    <source>
        <dbReference type="SAM" id="SignalP"/>
    </source>
</evidence>
<proteinExistence type="predicted"/>
<sequence length="276" mass="31403">MMRFNILCCVIASALTSAVLHAEESQIPEQTKEQEQTWELSVGLDYSKNGYKDSHHLADRNLSANASIIYNYNPDISFTANFSGYHSYDGARGDYWDDIWLTVNKNNLWNPTDYLAMSVGSRILIPVSDLSKNTDLQTAIRGNIKFTFALDNILDGLQISDAVRLRKNFHKYTTVGSLPLEEYRLSNALSIDYSVNDWFFNVNFVSSTSWSYRGTSYSPKLTHAEEIGYQFTDNFSSALGMTNSATYYDPDRGPSPLNTLFDLKNPTYYVTLNYNY</sequence>
<protein>
    <recommendedName>
        <fullName evidence="4">Outer membrane receptor protein</fullName>
    </recommendedName>
</protein>
<dbReference type="AlphaFoldDB" id="A0A1E5D4D3"/>
<organism evidence="2 3">
    <name type="scientific">Vibrio genomosp. F6 str. FF-238</name>
    <dbReference type="NCBI Taxonomy" id="1191298"/>
    <lineage>
        <taxon>Bacteria</taxon>
        <taxon>Pseudomonadati</taxon>
        <taxon>Pseudomonadota</taxon>
        <taxon>Gammaproteobacteria</taxon>
        <taxon>Vibrionales</taxon>
        <taxon>Vibrionaceae</taxon>
        <taxon>Vibrio</taxon>
    </lineage>
</organism>
<reference evidence="2 3" key="1">
    <citation type="journal article" date="2012" name="Science">
        <title>Ecological populations of bacteria act as socially cohesive units of antibiotic production and resistance.</title>
        <authorList>
            <person name="Cordero O.X."/>
            <person name="Wildschutte H."/>
            <person name="Kirkup B."/>
            <person name="Proehl S."/>
            <person name="Ngo L."/>
            <person name="Hussain F."/>
            <person name="Le Roux F."/>
            <person name="Mincer T."/>
            <person name="Polz M.F."/>
        </authorList>
    </citation>
    <scope>NUCLEOTIDE SEQUENCE [LARGE SCALE GENOMIC DNA]</scope>
    <source>
        <strain evidence="2 3">FF-238</strain>
    </source>
</reference>
<accession>A0A1E5D4D3</accession>
<name>A0A1E5D4D3_9VIBR</name>
<feature type="chain" id="PRO_5009173499" description="Outer membrane receptor protein" evidence="1">
    <location>
        <begin position="23"/>
        <end position="276"/>
    </location>
</feature>
<evidence type="ECO:0000313" key="3">
    <source>
        <dbReference type="Proteomes" id="UP000094165"/>
    </source>
</evidence>
<keyword evidence="1" id="KW-0732">Signal</keyword>
<evidence type="ECO:0008006" key="4">
    <source>
        <dbReference type="Google" id="ProtNLM"/>
    </source>
</evidence>
<dbReference type="EMBL" id="AJYW02000048">
    <property type="protein sequence ID" value="OEE78428.1"/>
    <property type="molecule type" value="Genomic_DNA"/>
</dbReference>
<comment type="caution">
    <text evidence="2">The sequence shown here is derived from an EMBL/GenBank/DDBJ whole genome shotgun (WGS) entry which is preliminary data.</text>
</comment>
<gene>
    <name evidence="2" type="ORF">A130_13180</name>
</gene>
<feature type="signal peptide" evidence="1">
    <location>
        <begin position="1"/>
        <end position="22"/>
    </location>
</feature>
<dbReference type="Proteomes" id="UP000094165">
    <property type="component" value="Unassembled WGS sequence"/>
</dbReference>
<keyword evidence="3" id="KW-1185">Reference proteome</keyword>
<evidence type="ECO:0000313" key="2">
    <source>
        <dbReference type="EMBL" id="OEE78428.1"/>
    </source>
</evidence>